<proteinExistence type="predicted"/>
<reference evidence="1" key="1">
    <citation type="journal article" date="2014" name="Nat. Commun.">
        <title>The rainbow trout genome provides novel insights into evolution after whole-genome duplication in vertebrates.</title>
        <authorList>
            <person name="Berthelot C."/>
            <person name="Brunet F."/>
            <person name="Chalopin D."/>
            <person name="Juanchich A."/>
            <person name="Bernard M."/>
            <person name="Noel B."/>
            <person name="Bento P."/>
            <person name="Da Silva C."/>
            <person name="Labadie K."/>
            <person name="Alberti A."/>
            <person name="Aury J.M."/>
            <person name="Louis A."/>
            <person name="Dehais P."/>
            <person name="Bardou P."/>
            <person name="Montfort J."/>
            <person name="Klopp C."/>
            <person name="Cabau C."/>
            <person name="Gaspin C."/>
            <person name="Thorgaard G.H."/>
            <person name="Boussaha M."/>
            <person name="Quillet E."/>
            <person name="Guyomard R."/>
            <person name="Galiana D."/>
            <person name="Bobe J."/>
            <person name="Volff J.N."/>
            <person name="Genet C."/>
            <person name="Wincker P."/>
            <person name="Jaillon O."/>
            <person name="Roest Crollius H."/>
            <person name="Guiguen Y."/>
        </authorList>
    </citation>
    <scope>NUCLEOTIDE SEQUENCE [LARGE SCALE GENOMIC DNA]</scope>
</reference>
<protein>
    <submittedName>
        <fullName evidence="1">Uncharacterized protein</fullName>
    </submittedName>
</protein>
<dbReference type="GO" id="GO:0006886">
    <property type="term" value="P:intracellular protein transport"/>
    <property type="evidence" value="ECO:0007669"/>
    <property type="project" value="InterPro"/>
</dbReference>
<dbReference type="GO" id="GO:0005829">
    <property type="term" value="C:cytosol"/>
    <property type="evidence" value="ECO:0007669"/>
    <property type="project" value="TreeGrafter"/>
</dbReference>
<dbReference type="GO" id="GO:0042147">
    <property type="term" value="P:retrograde transport, endosome to Golgi"/>
    <property type="evidence" value="ECO:0007669"/>
    <property type="project" value="TreeGrafter"/>
</dbReference>
<name>A0A060YS69_ONCMY</name>
<dbReference type="Proteomes" id="UP000193380">
    <property type="component" value="Unassembled WGS sequence"/>
</dbReference>
<dbReference type="AlphaFoldDB" id="A0A060YS69"/>
<dbReference type="PANTHER" id="PTHR22746">
    <property type="entry name" value="RAB6A-GEF COMPLEX PARTNER PROTEIN 1"/>
    <property type="match status" value="1"/>
</dbReference>
<feature type="non-terminal residue" evidence="1">
    <location>
        <position position="161"/>
    </location>
</feature>
<organism evidence="1 2">
    <name type="scientific">Oncorhynchus mykiss</name>
    <name type="common">Rainbow trout</name>
    <name type="synonym">Salmo gairdneri</name>
    <dbReference type="NCBI Taxonomy" id="8022"/>
    <lineage>
        <taxon>Eukaryota</taxon>
        <taxon>Metazoa</taxon>
        <taxon>Chordata</taxon>
        <taxon>Craniata</taxon>
        <taxon>Vertebrata</taxon>
        <taxon>Euteleostomi</taxon>
        <taxon>Actinopterygii</taxon>
        <taxon>Neopterygii</taxon>
        <taxon>Teleostei</taxon>
        <taxon>Protacanthopterygii</taxon>
        <taxon>Salmoniformes</taxon>
        <taxon>Salmonidae</taxon>
        <taxon>Salmoninae</taxon>
        <taxon>Oncorhynchus</taxon>
    </lineage>
</organism>
<evidence type="ECO:0000313" key="1">
    <source>
        <dbReference type="EMBL" id="CDQ94412.1"/>
    </source>
</evidence>
<dbReference type="GO" id="GO:0034066">
    <property type="term" value="C:Ric1-Rgp1 guanyl-nucleotide exchange factor complex"/>
    <property type="evidence" value="ECO:0007669"/>
    <property type="project" value="InterPro"/>
</dbReference>
<reference evidence="1" key="2">
    <citation type="submission" date="2014-03" db="EMBL/GenBank/DDBJ databases">
        <authorList>
            <person name="Genoscope - CEA"/>
        </authorList>
    </citation>
    <scope>NUCLEOTIDE SEQUENCE</scope>
</reference>
<dbReference type="GO" id="GO:0000139">
    <property type="term" value="C:Golgi membrane"/>
    <property type="evidence" value="ECO:0007669"/>
    <property type="project" value="TreeGrafter"/>
</dbReference>
<evidence type="ECO:0000313" key="2">
    <source>
        <dbReference type="Proteomes" id="UP000193380"/>
    </source>
</evidence>
<dbReference type="PaxDb" id="8022-A0A060YS69"/>
<dbReference type="PANTHER" id="PTHR22746:SF10">
    <property type="entry name" value="GUANINE NUCLEOTIDE EXCHANGE FACTOR SUBUNIT RIC1"/>
    <property type="match status" value="1"/>
</dbReference>
<dbReference type="InterPro" id="IPR040096">
    <property type="entry name" value="Ric1"/>
</dbReference>
<gene>
    <name evidence="1" type="ORF">GSONMT00030180001</name>
</gene>
<dbReference type="EMBL" id="FR917643">
    <property type="protein sequence ID" value="CDQ94412.1"/>
    <property type="molecule type" value="Genomic_DNA"/>
</dbReference>
<accession>A0A060YS69</accession>
<dbReference type="STRING" id="8022.A0A060YS69"/>
<sequence length="161" mass="17844">MVVLCLPAKLRLYLRSSNLDNTFSSVTKLHSDTLLLNVFRDMIILFRADCSICLYSMERRHDGPNPSASVELLQEVSMSRYIPHPALVVSVTLTSVRTETGITLKAPQQACMADSIILNLAGQLIMLQRDRSGPQLQEKVPATFSIHLLAGLGSIPFQFSQ</sequence>